<reference evidence="1" key="1">
    <citation type="journal article" date="2014" name="Front. Microbiol.">
        <title>High frequency of phylogenetically diverse reductive dehalogenase-homologous genes in deep subseafloor sedimentary metagenomes.</title>
        <authorList>
            <person name="Kawai M."/>
            <person name="Futagami T."/>
            <person name="Toyoda A."/>
            <person name="Takaki Y."/>
            <person name="Nishi S."/>
            <person name="Hori S."/>
            <person name="Arai W."/>
            <person name="Tsubouchi T."/>
            <person name="Morono Y."/>
            <person name="Uchiyama I."/>
            <person name="Ito T."/>
            <person name="Fujiyama A."/>
            <person name="Inagaki F."/>
            <person name="Takami H."/>
        </authorList>
    </citation>
    <scope>NUCLEOTIDE SEQUENCE</scope>
    <source>
        <strain evidence="1">Expedition CK06-06</strain>
    </source>
</reference>
<dbReference type="EMBL" id="BARU01048518">
    <property type="protein sequence ID" value="GAH97004.1"/>
    <property type="molecule type" value="Genomic_DNA"/>
</dbReference>
<organism evidence="1">
    <name type="scientific">marine sediment metagenome</name>
    <dbReference type="NCBI Taxonomy" id="412755"/>
    <lineage>
        <taxon>unclassified sequences</taxon>
        <taxon>metagenomes</taxon>
        <taxon>ecological metagenomes</taxon>
    </lineage>
</organism>
<proteinExistence type="predicted"/>
<sequence length="42" mass="4828">PKRATRVHYVAQQFTVDVANLETDSLFVSVNPGERELDQRKI</sequence>
<protein>
    <submittedName>
        <fullName evidence="1">Uncharacterized protein</fullName>
    </submittedName>
</protein>
<name>X1L3K7_9ZZZZ</name>
<accession>X1L3K7</accession>
<comment type="caution">
    <text evidence="1">The sequence shown here is derived from an EMBL/GenBank/DDBJ whole genome shotgun (WGS) entry which is preliminary data.</text>
</comment>
<gene>
    <name evidence="1" type="ORF">S03H2_72060</name>
</gene>
<feature type="non-terminal residue" evidence="1">
    <location>
        <position position="1"/>
    </location>
</feature>
<dbReference type="AlphaFoldDB" id="X1L3K7"/>
<evidence type="ECO:0000313" key="1">
    <source>
        <dbReference type="EMBL" id="GAH97004.1"/>
    </source>
</evidence>